<dbReference type="GO" id="GO:0046872">
    <property type="term" value="F:metal ion binding"/>
    <property type="evidence" value="ECO:0007669"/>
    <property type="project" value="InterPro"/>
</dbReference>
<evidence type="ECO:0000313" key="2">
    <source>
        <dbReference type="Proteomes" id="UP000177122"/>
    </source>
</evidence>
<protein>
    <recommendedName>
        <fullName evidence="3">Transcriptional regulator</fullName>
    </recommendedName>
</protein>
<evidence type="ECO:0000313" key="1">
    <source>
        <dbReference type="EMBL" id="OGZ04958.1"/>
    </source>
</evidence>
<dbReference type="GO" id="GO:0045892">
    <property type="term" value="P:negative regulation of DNA-templated transcription"/>
    <property type="evidence" value="ECO:0007669"/>
    <property type="project" value="UniProtKB-ARBA"/>
</dbReference>
<evidence type="ECO:0008006" key="3">
    <source>
        <dbReference type="Google" id="ProtNLM"/>
    </source>
</evidence>
<dbReference type="Pfam" id="PF02583">
    <property type="entry name" value="Trns_repr_metal"/>
    <property type="match status" value="1"/>
</dbReference>
<dbReference type="AlphaFoldDB" id="A0A1G2CWU5"/>
<accession>A0A1G2CWU5</accession>
<gene>
    <name evidence="1" type="ORF">A2845_04460</name>
</gene>
<dbReference type="GO" id="GO:0003677">
    <property type="term" value="F:DNA binding"/>
    <property type="evidence" value="ECO:0007669"/>
    <property type="project" value="InterPro"/>
</dbReference>
<dbReference type="PANTHER" id="PTHR33677:SF5">
    <property type="entry name" value="TRANSCRIPTIONAL REPRESSOR FRMR"/>
    <property type="match status" value="1"/>
</dbReference>
<comment type="caution">
    <text evidence="1">The sequence shown here is derived from an EMBL/GenBank/DDBJ whole genome shotgun (WGS) entry which is preliminary data.</text>
</comment>
<dbReference type="EMBL" id="MHLI01000017">
    <property type="protein sequence ID" value="OGZ04958.1"/>
    <property type="molecule type" value="Genomic_DNA"/>
</dbReference>
<reference evidence="1 2" key="1">
    <citation type="journal article" date="2016" name="Nat. Commun.">
        <title>Thousands of microbial genomes shed light on interconnected biogeochemical processes in an aquifer system.</title>
        <authorList>
            <person name="Anantharaman K."/>
            <person name="Brown C.T."/>
            <person name="Hug L.A."/>
            <person name="Sharon I."/>
            <person name="Castelle C.J."/>
            <person name="Probst A.J."/>
            <person name="Thomas B.C."/>
            <person name="Singh A."/>
            <person name="Wilkins M.J."/>
            <person name="Karaoz U."/>
            <person name="Brodie E.L."/>
            <person name="Williams K.H."/>
            <person name="Hubbard S.S."/>
            <person name="Banfield J.F."/>
        </authorList>
    </citation>
    <scope>NUCLEOTIDE SEQUENCE [LARGE SCALE GENOMIC DNA]</scope>
</reference>
<dbReference type="Proteomes" id="UP000177122">
    <property type="component" value="Unassembled WGS sequence"/>
</dbReference>
<sequence length="96" mass="10634">MKNSQELNKTADEREALLHRLNRIQGQIEGIKRSVESDKQGDCLVNIGQIKAVHVAVKRFAEAYIDAYAITCAKGEGVSLKFEKDIRTVVASAFSI</sequence>
<dbReference type="InterPro" id="IPR003735">
    <property type="entry name" value="Metal_Tscrpt_repr"/>
</dbReference>
<dbReference type="InterPro" id="IPR038390">
    <property type="entry name" value="Metal_Tscrpt_repr_sf"/>
</dbReference>
<dbReference type="Gene3D" id="1.20.58.1000">
    <property type="entry name" value="Metal-sensitive repressor, helix protomer"/>
    <property type="match status" value="1"/>
</dbReference>
<dbReference type="PANTHER" id="PTHR33677">
    <property type="entry name" value="TRANSCRIPTIONAL REPRESSOR FRMR-RELATED"/>
    <property type="match status" value="1"/>
</dbReference>
<organism evidence="1 2">
    <name type="scientific">Candidatus Lloydbacteria bacterium RIFCSPHIGHO2_01_FULL_49_22</name>
    <dbReference type="NCBI Taxonomy" id="1798658"/>
    <lineage>
        <taxon>Bacteria</taxon>
        <taxon>Candidatus Lloydiibacteriota</taxon>
    </lineage>
</organism>
<proteinExistence type="predicted"/>
<name>A0A1G2CWU5_9BACT</name>